<keyword evidence="1" id="KW-1133">Transmembrane helix</keyword>
<feature type="chain" id="PRO_5042985712" evidence="2">
    <location>
        <begin position="20"/>
        <end position="385"/>
    </location>
</feature>
<evidence type="ECO:0000256" key="1">
    <source>
        <dbReference type="SAM" id="Phobius"/>
    </source>
</evidence>
<dbReference type="AlphaFoldDB" id="A0AAQ4DHD4"/>
<reference evidence="3 4" key="1">
    <citation type="journal article" date="2023" name="Arcadia Sci">
        <title>De novo assembly of a long-read Amblyomma americanum tick genome.</title>
        <authorList>
            <person name="Chou S."/>
            <person name="Poskanzer K.E."/>
            <person name="Rollins M."/>
            <person name="Thuy-Boun P.S."/>
        </authorList>
    </citation>
    <scope>NUCLEOTIDE SEQUENCE [LARGE SCALE GENOMIC DNA]</scope>
    <source>
        <strain evidence="3">F_SG_1</strain>
        <tissue evidence="3">Salivary glands</tissue>
    </source>
</reference>
<evidence type="ECO:0000313" key="3">
    <source>
        <dbReference type="EMBL" id="KAK8761874.1"/>
    </source>
</evidence>
<dbReference type="Proteomes" id="UP001321473">
    <property type="component" value="Unassembled WGS sequence"/>
</dbReference>
<proteinExistence type="predicted"/>
<sequence>MKIALALVLFLEAACTVRAQMNPLGSGLQRLLVGVLGARGGGRYGNPGAAYVHQGGAAAVPQANVRQQAYAGYAPAANGRVQSRPMFGTGLLSFGAGRRGAVSGARAPGRRWRRQASAYPEDLLTRGFNIVRRLDGDRCILRACCEAAAKPGEYGDEGQLAVQFILICIPKNIVLHFLRDDKALTRRDFGFVAVPIQSKTMEAIRNQTEWNAYPSLAVSVTMCTRLYMTTTSRRLYAPCVDHQQPPNTMSAPHYNQQSSGAMQVMCLILSRTELRRDVPFLSGQSLNAATLAQWESLEVTAFLALVTASHTSGSLLRRSIFRFCSKHGLEIHALYFYLACLAYVLAVFVHKSLVAVLFVLTVDKLLGFVHECELDKSLIGERSDQ</sequence>
<name>A0AAQ4DHD4_AMBAM</name>
<accession>A0AAQ4DHD4</accession>
<feature type="transmembrane region" description="Helical" evidence="1">
    <location>
        <begin position="334"/>
        <end position="360"/>
    </location>
</feature>
<organism evidence="3 4">
    <name type="scientific">Amblyomma americanum</name>
    <name type="common">Lone star tick</name>
    <dbReference type="NCBI Taxonomy" id="6943"/>
    <lineage>
        <taxon>Eukaryota</taxon>
        <taxon>Metazoa</taxon>
        <taxon>Ecdysozoa</taxon>
        <taxon>Arthropoda</taxon>
        <taxon>Chelicerata</taxon>
        <taxon>Arachnida</taxon>
        <taxon>Acari</taxon>
        <taxon>Parasitiformes</taxon>
        <taxon>Ixodida</taxon>
        <taxon>Ixodoidea</taxon>
        <taxon>Ixodidae</taxon>
        <taxon>Amblyomminae</taxon>
        <taxon>Amblyomma</taxon>
    </lineage>
</organism>
<keyword evidence="2" id="KW-0732">Signal</keyword>
<gene>
    <name evidence="3" type="ORF">V5799_026871</name>
</gene>
<keyword evidence="4" id="KW-1185">Reference proteome</keyword>
<evidence type="ECO:0000256" key="2">
    <source>
        <dbReference type="SAM" id="SignalP"/>
    </source>
</evidence>
<evidence type="ECO:0000313" key="4">
    <source>
        <dbReference type="Proteomes" id="UP001321473"/>
    </source>
</evidence>
<comment type="caution">
    <text evidence="3">The sequence shown here is derived from an EMBL/GenBank/DDBJ whole genome shotgun (WGS) entry which is preliminary data.</text>
</comment>
<keyword evidence="1" id="KW-0472">Membrane</keyword>
<feature type="signal peptide" evidence="2">
    <location>
        <begin position="1"/>
        <end position="19"/>
    </location>
</feature>
<keyword evidence="1" id="KW-0812">Transmembrane</keyword>
<dbReference type="EMBL" id="JARKHS020030695">
    <property type="protein sequence ID" value="KAK8761874.1"/>
    <property type="molecule type" value="Genomic_DNA"/>
</dbReference>
<protein>
    <submittedName>
        <fullName evidence="3">Uncharacterized protein</fullName>
    </submittedName>
</protein>